<evidence type="ECO:0000313" key="26">
    <source>
        <dbReference type="Proteomes" id="UP000500898"/>
    </source>
</evidence>
<dbReference type="EMBL" id="MN270970">
    <property type="protein sequence ID" value="QIM07100.1"/>
    <property type="molecule type" value="Genomic_DNA"/>
</dbReference>
<dbReference type="EMBL" id="MN270971">
    <property type="protein sequence ID" value="QIM07335.1"/>
    <property type="molecule type" value="Genomic_DNA"/>
</dbReference>
<evidence type="ECO:0000313" key="25">
    <source>
        <dbReference type="Proteomes" id="UP000500690"/>
    </source>
</evidence>
<dbReference type="EMBL" id="KM262845">
    <property type="protein sequence ID" value="AIY22501.1"/>
    <property type="molecule type" value="Genomic_DNA"/>
</dbReference>
<evidence type="ECO:0000256" key="1">
    <source>
        <dbReference type="SAM" id="Phobius"/>
    </source>
</evidence>
<dbReference type="EMBL" id="MN270976">
    <property type="protein sequence ID" value="QIM08504.1"/>
    <property type="molecule type" value="Genomic_DNA"/>
</dbReference>
<evidence type="ECO:0000313" key="14">
    <source>
        <dbReference type="EMBL" id="QIM08504.1"/>
    </source>
</evidence>
<dbReference type="Proteomes" id="UP000502933">
    <property type="component" value="Segment"/>
</dbReference>
<keyword evidence="1" id="KW-1133">Transmembrane helix</keyword>
<reference evidence="4" key="5">
    <citation type="journal article" date="2016" name="Virol Rep">
        <title>Genomic analysis of Sardinian 26544/OG10 isolate of African swine fever virus.</title>
        <authorList>
            <person name="Bacciu D."/>
            <person name="Deligios M."/>
            <person name="Sanna G."/>
            <person name="Paola Madrau M."/>
            <person name="Luisa Sanna M."/>
            <person name="Dei Giudici S."/>
            <person name="Oggiano A."/>
        </authorList>
    </citation>
    <scope>NUCLEOTIDE SEQUENCE</scope>
    <source>
        <strain evidence="4">26544/OG10</strain>
    </source>
</reference>
<evidence type="ECO:0000313" key="9">
    <source>
        <dbReference type="EMBL" id="QIM07335.1"/>
    </source>
</evidence>
<evidence type="ECO:0000313" key="4">
    <source>
        <dbReference type="EMBL" id="AJZ77146.1"/>
    </source>
</evidence>
<organismHost>
    <name type="scientific">Phacochoerus aethiopicus</name>
    <name type="common">Warthog</name>
    <dbReference type="NCBI Taxonomy" id="85517"/>
</organismHost>
<dbReference type="RefSeq" id="YP_009702718.1">
    <property type="nucleotide sequence ID" value="NC_044943.1"/>
</dbReference>
<evidence type="ECO:0000313" key="21">
    <source>
        <dbReference type="Proteomes" id="UP000110401"/>
    </source>
</evidence>
<evidence type="ECO:0000313" key="15">
    <source>
        <dbReference type="EMBL" id="QIM08737.1"/>
    </source>
</evidence>
<evidence type="ECO:0000313" key="6">
    <source>
        <dbReference type="EMBL" id="AOO54528.1"/>
    </source>
</evidence>
<sequence>MFYPAIQVLIGIILVIILILGFYHIKHKLPKKKCKTDTDCKDKGHHCVRGTCTDKSCLEAVKQDIKDIKLDPTIRSCDYTPGFYRFNATTADLQSPFGKTRIDLGKIWTSWGREADYCQSLCLQHKGCIGWEFDEMSLGGEGKCYCYTNPHPALKNSNNTTVMEIARNVL</sequence>
<reference evidence="21 23" key="2">
    <citation type="journal article" date="2015" name="J. Gen. Virol.">
        <title>Related strains of African swine fever virus with different virulence: genome comparison and analysis.</title>
        <authorList>
            <person name="Portugal R."/>
            <person name="Coelho J."/>
            <person name="Hoper D."/>
            <person name="Little N.S."/>
            <person name="Smithson C."/>
            <person name="Upton C."/>
            <person name="Martins C."/>
            <person name="Leitao A."/>
            <person name="Keil G.M."/>
        </authorList>
    </citation>
    <scope>NUCLEOTIDE SEQUENCE [LARGE SCALE GENOMIC DNA]</scope>
    <source>
        <strain evidence="2">L60</strain>
        <strain evidence="3">NHV</strain>
    </source>
</reference>
<dbReference type="Proteomes" id="UP000142390">
    <property type="component" value="Segment"/>
</dbReference>
<dbReference type="Proteomes" id="UP000502885">
    <property type="component" value="Segment"/>
</dbReference>
<evidence type="ECO:0000313" key="18">
    <source>
        <dbReference type="EMBL" id="QIM09436.1"/>
    </source>
</evidence>
<dbReference type="Proteomes" id="UP000500690">
    <property type="component" value="Segment"/>
</dbReference>
<name>A0A0A1E0V1_ASF</name>
<dbReference type="EMBL" id="MN270969">
    <property type="protein sequence ID" value="QIM06865.1"/>
    <property type="molecule type" value="Genomic_DNA"/>
</dbReference>
<dbReference type="Proteomes" id="UP000502695">
    <property type="component" value="Segment"/>
</dbReference>
<dbReference type="EMBL" id="MN270972">
    <property type="protein sequence ID" value="QIM07570.1"/>
    <property type="molecule type" value="Genomic_DNA"/>
</dbReference>
<dbReference type="Proteomes" id="UP000117635">
    <property type="component" value="Segment"/>
</dbReference>
<evidence type="ECO:0000313" key="23">
    <source>
        <dbReference type="Proteomes" id="UP000142390"/>
    </source>
</evidence>
<evidence type="ECO:0000313" key="17">
    <source>
        <dbReference type="EMBL" id="QIM09203.1"/>
    </source>
</evidence>
<organismHost>
    <name type="scientific">Phacochoerus africanus</name>
    <name type="common">Warthog</name>
    <dbReference type="NCBI Taxonomy" id="41426"/>
</organismHost>
<reference evidence="6" key="4">
    <citation type="journal article" date="2016" name="Genome Announc.">
        <title>Complete genome sequence of an African swine fever virus isolate from Sardinia, Italy.</title>
        <authorList>
            <person name="Granberg F."/>
            <person name="Torresi C."/>
            <person name="Oggiano A."/>
            <person name="Malmberg M."/>
            <person name="Iscaro C."/>
            <person name="De Mia G.M."/>
            <person name="Sandor B."/>
        </authorList>
    </citation>
    <scope>NUCLEOTIDE SEQUENCE [LARGE SCALE GENOMIC DNA]</scope>
    <source>
        <strain evidence="6">47/Ss/2008</strain>
    </source>
</reference>
<dbReference type="Proteomes" id="UP000503294">
    <property type="component" value="Segment"/>
</dbReference>
<dbReference type="Proteomes" id="UP000503066">
    <property type="component" value="Genome"/>
</dbReference>
<dbReference type="Proteomes" id="UP000500898">
    <property type="component" value="Segment"/>
</dbReference>
<reference evidence="19" key="7">
    <citation type="journal article" date="2020" name="Vaccines (Basel)">
        <title>African Swine Fever Circulation among Free-Ranging Pigs in Sardinia: Data from the Eradication Program.</title>
        <authorList>
            <person name="Franzoni G."/>
            <person name="Dei Giudici S."/>
            <person name="Loi F."/>
            <person name="Sanna D."/>
            <person name="Floris M."/>
            <person name="Fiori M."/>
            <person name="Sanna M.L."/>
            <person name="Madrau P."/>
            <person name="Scarpa F."/>
            <person name="Zinellu S."/>
            <person name="Giammarioli M."/>
            <person name="Cappai S."/>
            <person name="De Mia G.M."/>
            <person name="Laddomada A."/>
            <person name="Rolesu S."/>
            <person name="Oggiano A."/>
        </authorList>
    </citation>
    <scope>NUCLEOTIDE SEQUENCE [LARGE SCALE GENOMIC DNA]</scope>
    <source>
        <strain evidence="19">103917/18</strain>
        <strain evidence="20">55234/18</strain>
    </source>
</reference>
<reference evidence="22" key="1">
    <citation type="submission" date="2014-07" db="EMBL/GenBank/DDBJ databases">
        <title>Complete genome sequence of African Swine Fever Virus strain 26544/OG10 isolated in Sardinia.</title>
        <authorList>
            <person name="Dei Giudici S."/>
            <person name="Bacciu D."/>
            <person name="Sanna G."/>
            <person name="Deligios M."/>
            <person name="Oggiano A."/>
        </authorList>
    </citation>
    <scope>NUCLEOTIDE SEQUENCE [LARGE SCALE GENOMIC DNA]</scope>
</reference>
<organismHost>
    <name type="scientific">Potamochoerus larvatus</name>
    <name type="common">Bushpig</name>
    <dbReference type="NCBI Taxonomy" id="273792"/>
</organismHost>
<dbReference type="GeneID" id="41901522"/>
<dbReference type="EMBL" id="MN270975">
    <property type="protein sequence ID" value="QIM08271.1"/>
    <property type="molecule type" value="Genomic_DNA"/>
</dbReference>
<reference evidence="5 24" key="3">
    <citation type="journal article" date="2015" name="PLoS ONE">
        <title>Genome Sequence of African Swine Fever Virus BA71, the Virulent Parental Strain of the Nonpathogenic and Tissue-Culture Adapted BA71V.</title>
        <authorList>
            <person name="Rodriguez J.M."/>
            <person name="Moreno L.T."/>
            <person name="Alejo A."/>
            <person name="Lacasta A."/>
            <person name="Rodriguez F."/>
            <person name="Salas M.L."/>
        </authorList>
    </citation>
    <scope>NUCLEOTIDE SEQUENCE [LARGE SCALE GENOMIC DNA]</scope>
    <source>
        <strain evidence="5 24">BA71</strain>
    </source>
</reference>
<dbReference type="Proteomes" id="UP000501465">
    <property type="component" value="Segment"/>
</dbReference>
<dbReference type="EMBL" id="MN270978">
    <property type="protein sequence ID" value="QIM08970.1"/>
    <property type="molecule type" value="Genomic_DNA"/>
</dbReference>
<dbReference type="GeneID" id="41901201"/>
<dbReference type="RefSeq" id="YP_009703441.1">
    <property type="nucleotide sequence ID" value="NC_044955.1"/>
</dbReference>
<evidence type="ECO:0000313" key="2">
    <source>
        <dbReference type="EMBL" id="AIY22343.1"/>
    </source>
</evidence>
<dbReference type="EMBL" id="KX354450">
    <property type="protein sequence ID" value="AOO54528.1"/>
    <property type="molecule type" value="Genomic_DNA"/>
</dbReference>
<evidence type="ECO:0000313" key="7">
    <source>
        <dbReference type="EMBL" id="QIM06865.1"/>
    </source>
</evidence>
<feature type="transmembrane region" description="Helical" evidence="1">
    <location>
        <begin position="6"/>
        <end position="25"/>
    </location>
</feature>
<dbReference type="Proteomes" id="UP000241813">
    <property type="component" value="Segment"/>
</dbReference>
<dbReference type="Proteomes" id="UP000110401">
    <property type="component" value="Segment"/>
</dbReference>
<accession>A0A0A1E0V1</accession>
<dbReference type="EMBL" id="MT932579">
    <property type="protein sequence ID" value="QPL12117.1"/>
    <property type="molecule type" value="Genomic_DNA"/>
</dbReference>
<dbReference type="Gene3D" id="3.50.4.10">
    <property type="entry name" value="Hepatocyte Growth Factor"/>
    <property type="match status" value="1"/>
</dbReference>
<keyword evidence="1" id="KW-0812">Transmembrane</keyword>
<dbReference type="Proteomes" id="UP000594644">
    <property type="component" value="Segment"/>
</dbReference>
<dbReference type="GeneID" id="41902249"/>
<proteinExistence type="predicted"/>
<keyword evidence="1" id="KW-0472">Membrane</keyword>
<organismHost>
    <name type="scientific">Sus scrofa</name>
    <name type="common">Pig</name>
    <dbReference type="NCBI Taxonomy" id="9823"/>
</organismHost>
<dbReference type="RefSeq" id="YP_009702399.1">
    <property type="nucleotide sequence ID" value="NC_044941.1"/>
</dbReference>
<evidence type="ECO:0000313" key="8">
    <source>
        <dbReference type="EMBL" id="QIM07100.1"/>
    </source>
</evidence>
<dbReference type="Proteomes" id="UP000501235">
    <property type="component" value="Segment"/>
</dbReference>
<reference evidence="25 26" key="6">
    <citation type="journal article" date="2020" name="Transbound. Emerg. Dis.">
        <title>The evolution of African swine fever virus in Sardinia (1978 to 2014) as revealed by whole genome sequencing and comparative analysis.</title>
        <authorList>
            <person name="Torresi C."/>
            <person name="Fiori M."/>
            <person name="Bertolotti L."/>
            <person name="Floris M."/>
            <person name="Colitti B."/>
            <person name="Giammarioli M."/>
            <person name="Dei Giudici S."/>
            <person name="Oggiano A."/>
            <person name="Malmberg M."/>
            <person name="De Mia G.M."/>
            <person name="Belak S."/>
            <person name="Granberg F."/>
        </authorList>
    </citation>
    <scope>NUCLEOTIDE SEQUENCE [LARGE SCALE GENOMIC DNA]</scope>
    <source>
        <strain evidence="9">139/Nu/1981</strain>
        <strain evidence="10">140/Or/1985</strain>
        <strain evidence="12">141/Nu/1990</strain>
        <strain evidence="13">142/Nu/1995</strain>
        <strain evidence="18">22653/Ca/2014</strain>
        <strain evidence="15">26/Ss/2004</strain>
        <strain evidence="7">56/Ca/1978</strain>
        <strain evidence="8">57/Ca/1979</strain>
        <strain evidence="14">60/Nu/1997</strain>
        <strain evidence="16">72407/Ss/2005</strain>
        <strain evidence="11">85/Ca/1985</strain>
        <strain evidence="17">97/Ot/2012</strain>
    </source>
</reference>
<evidence type="ECO:0000313" key="13">
    <source>
        <dbReference type="EMBL" id="QIM08271.1"/>
    </source>
</evidence>
<dbReference type="EMBL" id="MN270980">
    <property type="protein sequence ID" value="QIM09436.1"/>
    <property type="molecule type" value="Genomic_DNA"/>
</dbReference>
<dbReference type="EMBL" id="KM262844">
    <property type="protein sequence ID" value="AIY22343.1"/>
    <property type="molecule type" value="Genomic_DNA"/>
</dbReference>
<protein>
    <submittedName>
        <fullName evidence="4 6">I10L</fullName>
    </submittedName>
    <submittedName>
        <fullName evidence="5">PBA71-J170L</fullName>
    </submittedName>
    <submittedName>
        <fullName evidence="2">Structural protein p22</fullName>
    </submittedName>
</protein>
<dbReference type="Proteomes" id="UP000266411">
    <property type="component" value="Segment"/>
</dbReference>
<evidence type="ECO:0000313" key="19">
    <source>
        <dbReference type="EMBL" id="QPL11900.1"/>
    </source>
</evidence>
<organism evidence="2 23">
    <name type="scientific">African swine fever virus</name>
    <name type="common">ASFV</name>
    <dbReference type="NCBI Taxonomy" id="10497"/>
    <lineage>
        <taxon>Viruses</taxon>
        <taxon>Varidnaviria</taxon>
        <taxon>Bamfordvirae</taxon>
        <taxon>Nucleocytoviricota</taxon>
        <taxon>Pokkesviricetes</taxon>
        <taxon>Asfuvirales</taxon>
        <taxon>Asfarviridae</taxon>
        <taxon>Asfivirus</taxon>
        <taxon>Asfivirus haemorrhagiae</taxon>
    </lineage>
</organism>
<evidence type="ECO:0000313" key="5">
    <source>
        <dbReference type="EMBL" id="AKO62833.1"/>
    </source>
</evidence>
<dbReference type="EMBL" id="KM102979">
    <property type="protein sequence ID" value="AJZ77146.1"/>
    <property type="molecule type" value="Genomic_DNA"/>
</dbReference>
<dbReference type="Proteomes" id="UP000501683">
    <property type="component" value="Segment"/>
</dbReference>
<organismHost>
    <name type="scientific">Ornithodoros</name>
    <name type="common">relapsing fever ticks</name>
    <dbReference type="NCBI Taxonomy" id="6937"/>
</organismHost>
<organismHost>
    <name type="scientific">Ornithodoros moubata</name>
    <name type="common">Soft tick</name>
    <name type="synonym">Argasid tick</name>
    <dbReference type="NCBI Taxonomy" id="6938"/>
</organismHost>
<dbReference type="KEGG" id="vg:41902249"/>
<evidence type="ECO:0000313" key="12">
    <source>
        <dbReference type="EMBL" id="QIM08036.1"/>
    </source>
</evidence>
<evidence type="ECO:0000313" key="24">
    <source>
        <dbReference type="Proteomes" id="UP000241813"/>
    </source>
</evidence>
<evidence type="ECO:0000313" key="16">
    <source>
        <dbReference type="EMBL" id="QIM08970.1"/>
    </source>
</evidence>
<dbReference type="EMBL" id="MN270979">
    <property type="protein sequence ID" value="QIM09203.1"/>
    <property type="molecule type" value="Genomic_DNA"/>
</dbReference>
<dbReference type="EMBL" id="MN270974">
    <property type="protein sequence ID" value="QIM08036.1"/>
    <property type="molecule type" value="Genomic_DNA"/>
</dbReference>
<dbReference type="Proteomes" id="UP000501990">
    <property type="component" value="Segment"/>
</dbReference>
<dbReference type="Proteomes" id="UP000501487">
    <property type="component" value="Segment"/>
</dbReference>
<evidence type="ECO:0000313" key="11">
    <source>
        <dbReference type="EMBL" id="QIM07803.1"/>
    </source>
</evidence>
<evidence type="ECO:0000313" key="22">
    <source>
        <dbReference type="Proteomes" id="UP000117635"/>
    </source>
</evidence>
<evidence type="ECO:0000313" key="20">
    <source>
        <dbReference type="EMBL" id="QPL12117.1"/>
    </source>
</evidence>
<gene>
    <name evidence="2" type="primary">I10L</name>
    <name evidence="5" type="synonym">BA71-J170L</name>
    <name evidence="6" type="ORF">AFSV47Ss_0223</name>
</gene>
<dbReference type="EMBL" id="MT932578">
    <property type="protein sequence ID" value="QPL11900.1"/>
    <property type="molecule type" value="Genomic_DNA"/>
</dbReference>
<dbReference type="EMBL" id="MN270973">
    <property type="protein sequence ID" value="QIM07803.1"/>
    <property type="molecule type" value="Genomic_DNA"/>
</dbReference>
<dbReference type="EMBL" id="MN270977">
    <property type="protein sequence ID" value="QIM08737.1"/>
    <property type="molecule type" value="Genomic_DNA"/>
</dbReference>
<evidence type="ECO:0000313" key="3">
    <source>
        <dbReference type="EMBL" id="AIY22501.1"/>
    </source>
</evidence>
<dbReference type="Proteomes" id="UP000594565">
    <property type="component" value="Segment"/>
</dbReference>
<dbReference type="KEGG" id="vg:41901201"/>
<evidence type="ECO:0000313" key="10">
    <source>
        <dbReference type="EMBL" id="QIM07570.1"/>
    </source>
</evidence>
<dbReference type="EMBL" id="KP055815">
    <property type="protein sequence ID" value="AKO62833.1"/>
    <property type="molecule type" value="Genomic_DNA"/>
</dbReference>
<dbReference type="KEGG" id="vg:41901522"/>